<name>A0A4U6QAS6_9ACTN</name>
<organism evidence="1 2">
    <name type="scientific">Nakamurella flava</name>
    <dbReference type="NCBI Taxonomy" id="2576308"/>
    <lineage>
        <taxon>Bacteria</taxon>
        <taxon>Bacillati</taxon>
        <taxon>Actinomycetota</taxon>
        <taxon>Actinomycetes</taxon>
        <taxon>Nakamurellales</taxon>
        <taxon>Nakamurellaceae</taxon>
        <taxon>Nakamurella</taxon>
    </lineage>
</organism>
<keyword evidence="2" id="KW-1185">Reference proteome</keyword>
<reference evidence="1 2" key="1">
    <citation type="submission" date="2019-05" db="EMBL/GenBank/DDBJ databases">
        <title>Nakamurella sp. N5BH11, whole genome shotgun sequence.</title>
        <authorList>
            <person name="Tuo L."/>
        </authorList>
    </citation>
    <scope>NUCLEOTIDE SEQUENCE [LARGE SCALE GENOMIC DNA]</scope>
    <source>
        <strain evidence="1 2">N5BH11</strain>
    </source>
</reference>
<proteinExistence type="predicted"/>
<protein>
    <submittedName>
        <fullName evidence="1">Uncharacterized protein</fullName>
    </submittedName>
</protein>
<evidence type="ECO:0000313" key="1">
    <source>
        <dbReference type="EMBL" id="TKV57002.1"/>
    </source>
</evidence>
<dbReference type="EMBL" id="SZZH01000006">
    <property type="protein sequence ID" value="TKV57002.1"/>
    <property type="molecule type" value="Genomic_DNA"/>
</dbReference>
<sequence>MVKMANVEVGGRCKISVGLVAITVRGHLGAVYQLELTEPIKSGQKLDFLDDS</sequence>
<gene>
    <name evidence="1" type="ORF">FDO65_19485</name>
</gene>
<accession>A0A4U6QAS6</accession>
<dbReference type="Proteomes" id="UP000306985">
    <property type="component" value="Unassembled WGS sequence"/>
</dbReference>
<comment type="caution">
    <text evidence="1">The sequence shown here is derived from an EMBL/GenBank/DDBJ whole genome shotgun (WGS) entry which is preliminary data.</text>
</comment>
<evidence type="ECO:0000313" key="2">
    <source>
        <dbReference type="Proteomes" id="UP000306985"/>
    </source>
</evidence>
<dbReference type="AlphaFoldDB" id="A0A4U6QAS6"/>